<dbReference type="EMBL" id="AICP01000061">
    <property type="protein sequence ID" value="EID19805.1"/>
    <property type="molecule type" value="Genomic_DNA"/>
</dbReference>
<feature type="compositionally biased region" description="Low complexity" evidence="1">
    <location>
        <begin position="507"/>
        <end position="520"/>
    </location>
</feature>
<dbReference type="PANTHER" id="PTHR24023:SF1082">
    <property type="entry name" value="COLLAGEN TRIPLE HELIX REPEAT"/>
    <property type="match status" value="1"/>
</dbReference>
<comment type="caution">
    <text evidence="3">The sequence shown here is derived from an EMBL/GenBank/DDBJ whole genome shotgun (WGS) entry which is preliminary data.</text>
</comment>
<feature type="domain" description="Tail spike" evidence="2">
    <location>
        <begin position="146"/>
        <end position="382"/>
    </location>
</feature>
<protein>
    <submittedName>
        <fullName evidence="3">Phage minor structural protein, N-terminal domain protein</fullName>
    </submittedName>
</protein>
<feature type="region of interest" description="Disordered" evidence="1">
    <location>
        <begin position="496"/>
        <end position="534"/>
    </location>
</feature>
<dbReference type="PANTHER" id="PTHR24023">
    <property type="entry name" value="COLLAGEN ALPHA"/>
    <property type="match status" value="1"/>
</dbReference>
<dbReference type="Pfam" id="PF01391">
    <property type="entry name" value="Collagen"/>
    <property type="match status" value="1"/>
</dbReference>
<dbReference type="GO" id="GO:0005615">
    <property type="term" value="C:extracellular space"/>
    <property type="evidence" value="ECO:0007669"/>
    <property type="project" value="TreeGrafter"/>
</dbReference>
<dbReference type="GO" id="GO:0031012">
    <property type="term" value="C:extracellular matrix"/>
    <property type="evidence" value="ECO:0007669"/>
    <property type="project" value="TreeGrafter"/>
</dbReference>
<evidence type="ECO:0000313" key="3">
    <source>
        <dbReference type="EMBL" id="EID19805.1"/>
    </source>
</evidence>
<evidence type="ECO:0000313" key="4">
    <source>
        <dbReference type="Proteomes" id="UP000003245"/>
    </source>
</evidence>
<organism evidence="3 4">
    <name type="scientific">Streptococcus anginosus subsp. whileyi CCUG 39159</name>
    <dbReference type="NCBI Taxonomy" id="1095729"/>
    <lineage>
        <taxon>Bacteria</taxon>
        <taxon>Bacillati</taxon>
        <taxon>Bacillota</taxon>
        <taxon>Bacilli</taxon>
        <taxon>Lactobacillales</taxon>
        <taxon>Streptococcaceae</taxon>
        <taxon>Streptococcus</taxon>
        <taxon>Streptococcus anginosus group</taxon>
    </lineage>
</organism>
<accession>I0S8V2</accession>
<dbReference type="RefSeq" id="WP_003038166.1">
    <property type="nucleotide sequence ID" value="NZ_AICP01000061.1"/>
</dbReference>
<sequence length="998" mass="111627">MLLTIHNQHLKKVAFIDNNKQKTLNYYDDTWTRQLETGSSTFEFTVFKRSVQSDMLGYKAYKTLHDKAFISFKYKQQTYVFNVMRVEEDEHTIKCYCENLNLELLNEYSNPYKAKEAMSFKQYCDILGLLNYSALSIGINEVADFKRTLEWEGQDTKLARLLSLANKFDAEIEFETKLNPDSTLKSFKINVYRENDDEHQGVGRIRTDIRLEYKKNLKSIKRTVDKTGIFNAIRPTGKTEGDDPKEVTIGGMVDPTKEKNAKGILEFYQDGDVLYAPISRQMYPSAFAPENNDDQWIRKDLFVESDNQKVIRAAGLRALKKAAYPAVTYEIDGFLDVEIGDTIQIYDNGFSPALNIRARVSEQTISFTNPQNNKTTFANFKELENRLSSNLQTRLEQLIEESRPYSIRLSSSNGVAFKNNAGTSIITPALLKGSKELSEVVWKWQLGDAAITTGNTYTANGSLITGAVKLTVMAYLNNKEVARDFLSLVNVNDGARGEKGDRGDRGPQGPQGNQGIQGLQGPKGDQGIPGAKGADGRTQYTHIAFADNASGGGFSQTNQNKPYIGMYQDFNQADSSNPASYRWTKWRGDDGADGIPGKPGADGRTSYIHFAYADSADGRTGFTVNGGSTKRYMGTYTDFNQADSTDPTKYKWVDVLGNVELGYRNILLNTLDMTKYHIQNSSGGDEANIFSYDNSDDSVVINSGTQPTYRWWGLSWDMSIKSVKKGETFSIRLPIYRYSSVALDSSVNLMLKNHNKNSSLFNYDLSNSKPDSWEIHNITFTADKDFEFDGYNFYIFIAKSGKIKVGKPIMVRGNIVPKDWVSAPEDTENIINSKADQAITQEQLNKLAERDALLKAEMETKAAQALVETWINEIKNLAAVDEAGRKEAEAAAIRASERIVDLQRKVGELKIMTEFVDTYMSQSEEGLIVGRKDGASKVLVSNDRISFISGGKEVASISQGVLQIDNGVFVKSLRIGRFVTMQDPTNPNRNLTLYVGGA</sequence>
<dbReference type="InterPro" id="IPR008160">
    <property type="entry name" value="Collagen"/>
</dbReference>
<dbReference type="InterPro" id="IPR010572">
    <property type="entry name" value="Tail_dom"/>
</dbReference>
<name>I0S8V2_STRAP</name>
<dbReference type="Pfam" id="PF06605">
    <property type="entry name" value="Prophage_tail"/>
    <property type="match status" value="1"/>
</dbReference>
<evidence type="ECO:0000256" key="1">
    <source>
        <dbReference type="SAM" id="MobiDB-lite"/>
    </source>
</evidence>
<gene>
    <name evidence="3" type="ORF">HMPREF1043_0859</name>
</gene>
<dbReference type="NCBIfam" id="TIGR01665">
    <property type="entry name" value="put_anti_recept"/>
    <property type="match status" value="1"/>
</dbReference>
<dbReference type="Proteomes" id="UP000003245">
    <property type="component" value="Unassembled WGS sequence"/>
</dbReference>
<feature type="compositionally biased region" description="Basic and acidic residues" evidence="1">
    <location>
        <begin position="496"/>
        <end position="505"/>
    </location>
</feature>
<keyword evidence="4" id="KW-1185">Reference proteome</keyword>
<evidence type="ECO:0000259" key="2">
    <source>
        <dbReference type="Pfam" id="PF06605"/>
    </source>
</evidence>
<proteinExistence type="predicted"/>
<dbReference type="InterPro" id="IPR050149">
    <property type="entry name" value="Collagen_superfamily"/>
</dbReference>
<dbReference type="AlphaFoldDB" id="I0S8V2"/>
<dbReference type="InterPro" id="IPR007119">
    <property type="entry name" value="Phage_tail_spike_N"/>
</dbReference>
<reference evidence="3 4" key="1">
    <citation type="submission" date="2012-01" db="EMBL/GenBank/DDBJ databases">
        <authorList>
            <person name="Harkins D.M."/>
            <person name="Madupu R."/>
            <person name="Durkin A.S."/>
            <person name="Torralba M."/>
            <person name="Methe B."/>
            <person name="Sutton G.G."/>
            <person name="Nelson K.E."/>
        </authorList>
    </citation>
    <scope>NUCLEOTIDE SEQUENCE [LARGE SCALE GENOMIC DNA]</scope>
    <source>
        <strain evidence="3 4">CCUG 39159</strain>
    </source>
</reference>
<dbReference type="PATRIC" id="fig|1095729.3.peg.1955"/>